<accession>A0A931DA16</accession>
<feature type="compositionally biased region" description="Basic residues" evidence="1">
    <location>
        <begin position="63"/>
        <end position="74"/>
    </location>
</feature>
<organism evidence="2 3">
    <name type="scientific">Actinomadura viridis</name>
    <dbReference type="NCBI Taxonomy" id="58110"/>
    <lineage>
        <taxon>Bacteria</taxon>
        <taxon>Bacillati</taxon>
        <taxon>Actinomycetota</taxon>
        <taxon>Actinomycetes</taxon>
        <taxon>Streptosporangiales</taxon>
        <taxon>Thermomonosporaceae</taxon>
        <taxon>Actinomadura</taxon>
    </lineage>
</organism>
<feature type="region of interest" description="Disordered" evidence="1">
    <location>
        <begin position="115"/>
        <end position="156"/>
    </location>
</feature>
<proteinExistence type="predicted"/>
<feature type="region of interest" description="Disordered" evidence="1">
    <location>
        <begin position="1"/>
        <end position="76"/>
    </location>
</feature>
<dbReference type="AlphaFoldDB" id="A0A931DA16"/>
<keyword evidence="3" id="KW-1185">Reference proteome</keyword>
<dbReference type="EMBL" id="JADOUA010000001">
    <property type="protein sequence ID" value="MBG6086350.1"/>
    <property type="molecule type" value="Genomic_DNA"/>
</dbReference>
<protein>
    <submittedName>
        <fullName evidence="2">Uncharacterized protein</fullName>
    </submittedName>
</protein>
<name>A0A931DA16_9ACTN</name>
<comment type="caution">
    <text evidence="2">The sequence shown here is derived from an EMBL/GenBank/DDBJ whole genome shotgun (WGS) entry which is preliminary data.</text>
</comment>
<gene>
    <name evidence="2" type="ORF">IW256_000463</name>
</gene>
<evidence type="ECO:0000313" key="3">
    <source>
        <dbReference type="Proteomes" id="UP000614047"/>
    </source>
</evidence>
<evidence type="ECO:0000313" key="2">
    <source>
        <dbReference type="EMBL" id="MBG6086350.1"/>
    </source>
</evidence>
<dbReference type="Proteomes" id="UP000614047">
    <property type="component" value="Unassembled WGS sequence"/>
</dbReference>
<evidence type="ECO:0000256" key="1">
    <source>
        <dbReference type="SAM" id="MobiDB-lite"/>
    </source>
</evidence>
<reference evidence="2" key="1">
    <citation type="submission" date="2020-11" db="EMBL/GenBank/DDBJ databases">
        <title>Sequencing the genomes of 1000 actinobacteria strains.</title>
        <authorList>
            <person name="Klenk H.-P."/>
        </authorList>
    </citation>
    <scope>NUCLEOTIDE SEQUENCE</scope>
    <source>
        <strain evidence="2">DSM 43175</strain>
    </source>
</reference>
<sequence length="259" mass="28479">MRRATSRAKHCPRLPDVGAWPPLQSRSAHPRISNAAHQHKNPRSPLPLRAPDRALAVPVPAVNHRRPRRLRGRERKPPLTALQLARVRSLWCGGSLRETPLICTNAVHSPNFGPHWAQPLQSPTPLRRAHPRERRPRCDRPLRAGEPARPAVGWGPRGPRFALAEPTLSGHQNHLDANHQRSWAVVLPALVGACADVRHGEGREPLVAVLLRCTVAVLSGGITEEIGRCRSYSVRLDRAGHCSVSSLSLARSSFMSSPA</sequence>
<feature type="compositionally biased region" description="Basic residues" evidence="1">
    <location>
        <begin position="1"/>
        <end position="12"/>
    </location>
</feature>